<reference evidence="1" key="1">
    <citation type="journal article" date="2023" name="Mol. Ecol. Resour.">
        <title>Chromosome-level genome assembly of a triploid poplar Populus alba 'Berolinensis'.</title>
        <authorList>
            <person name="Chen S."/>
            <person name="Yu Y."/>
            <person name="Wang X."/>
            <person name="Wang S."/>
            <person name="Zhang T."/>
            <person name="Zhou Y."/>
            <person name="He R."/>
            <person name="Meng N."/>
            <person name="Wang Y."/>
            <person name="Liu W."/>
            <person name="Liu Z."/>
            <person name="Liu J."/>
            <person name="Guo Q."/>
            <person name="Huang H."/>
            <person name="Sederoff R.R."/>
            <person name="Wang G."/>
            <person name="Qu G."/>
            <person name="Chen S."/>
        </authorList>
    </citation>
    <scope>NUCLEOTIDE SEQUENCE</scope>
    <source>
        <strain evidence="1">SC-2020</strain>
    </source>
</reference>
<evidence type="ECO:0000313" key="1">
    <source>
        <dbReference type="EMBL" id="KAJ6974494.1"/>
    </source>
</evidence>
<gene>
    <name evidence="1" type="ORF">NC653_030559</name>
</gene>
<organism evidence="1 2">
    <name type="scientific">Populus alba x Populus x berolinensis</name>
    <dbReference type="NCBI Taxonomy" id="444605"/>
    <lineage>
        <taxon>Eukaryota</taxon>
        <taxon>Viridiplantae</taxon>
        <taxon>Streptophyta</taxon>
        <taxon>Embryophyta</taxon>
        <taxon>Tracheophyta</taxon>
        <taxon>Spermatophyta</taxon>
        <taxon>Magnoliopsida</taxon>
        <taxon>eudicotyledons</taxon>
        <taxon>Gunneridae</taxon>
        <taxon>Pentapetalae</taxon>
        <taxon>rosids</taxon>
        <taxon>fabids</taxon>
        <taxon>Malpighiales</taxon>
        <taxon>Salicaceae</taxon>
        <taxon>Saliceae</taxon>
        <taxon>Populus</taxon>
    </lineage>
</organism>
<name>A0AAD6LWA9_9ROSI</name>
<evidence type="ECO:0000313" key="2">
    <source>
        <dbReference type="Proteomes" id="UP001164929"/>
    </source>
</evidence>
<dbReference type="Proteomes" id="UP001164929">
    <property type="component" value="Chromosome 13"/>
</dbReference>
<proteinExistence type="predicted"/>
<keyword evidence="2" id="KW-1185">Reference proteome</keyword>
<sequence length="79" mass="8782">MPAPGYTGADLFDLVYKAGVLLWIELLTRESDISREQISNICSSCGSYLVAITMADLRFSRAACIRLKFCFELQSSVLI</sequence>
<dbReference type="AlphaFoldDB" id="A0AAD6LWA9"/>
<comment type="caution">
    <text evidence="1">The sequence shown here is derived from an EMBL/GenBank/DDBJ whole genome shotgun (WGS) entry which is preliminary data.</text>
</comment>
<protein>
    <submittedName>
        <fullName evidence="1">Uncharacterized protein</fullName>
    </submittedName>
</protein>
<dbReference type="EMBL" id="JAQIZT010000013">
    <property type="protein sequence ID" value="KAJ6974494.1"/>
    <property type="molecule type" value="Genomic_DNA"/>
</dbReference>
<accession>A0AAD6LWA9</accession>